<evidence type="ECO:0000313" key="2">
    <source>
        <dbReference type="EMBL" id="SFC23171.1"/>
    </source>
</evidence>
<dbReference type="STRING" id="662367.SAMN05216167_101700"/>
<evidence type="ECO:0000259" key="1">
    <source>
        <dbReference type="Pfam" id="PF13460"/>
    </source>
</evidence>
<accession>A0A1I1HH55</accession>
<dbReference type="InterPro" id="IPR051606">
    <property type="entry name" value="Polyketide_Oxido-like"/>
</dbReference>
<dbReference type="EMBL" id="FOLQ01000001">
    <property type="protein sequence ID" value="SFC23171.1"/>
    <property type="molecule type" value="Genomic_DNA"/>
</dbReference>
<dbReference type="Proteomes" id="UP000198598">
    <property type="component" value="Unassembled WGS sequence"/>
</dbReference>
<dbReference type="OrthoDB" id="1490291at2"/>
<dbReference type="InterPro" id="IPR036291">
    <property type="entry name" value="NAD(P)-bd_dom_sf"/>
</dbReference>
<dbReference type="PANTHER" id="PTHR43355:SF2">
    <property type="entry name" value="FLAVIN REDUCTASE (NADPH)"/>
    <property type="match status" value="1"/>
</dbReference>
<protein>
    <submittedName>
        <fullName evidence="2">Putative NADH-flavin reductase</fullName>
    </submittedName>
</protein>
<dbReference type="Gene3D" id="3.40.50.720">
    <property type="entry name" value="NAD(P)-binding Rossmann-like Domain"/>
    <property type="match status" value="1"/>
</dbReference>
<keyword evidence="3" id="KW-1185">Reference proteome</keyword>
<reference evidence="2 3" key="1">
    <citation type="submission" date="2016-10" db="EMBL/GenBank/DDBJ databases">
        <authorList>
            <person name="de Groot N.N."/>
        </authorList>
    </citation>
    <scope>NUCLEOTIDE SEQUENCE [LARGE SCALE GENOMIC DNA]</scope>
    <source>
        <strain evidence="2 3">DSM 26130</strain>
    </source>
</reference>
<dbReference type="GO" id="GO:0016646">
    <property type="term" value="F:oxidoreductase activity, acting on the CH-NH group of donors, NAD or NADP as acceptor"/>
    <property type="evidence" value="ECO:0007669"/>
    <property type="project" value="TreeGrafter"/>
</dbReference>
<dbReference type="RefSeq" id="WP_093823036.1">
    <property type="nucleotide sequence ID" value="NZ_FOLQ01000001.1"/>
</dbReference>
<gene>
    <name evidence="2" type="ORF">SAMN05216167_101700</name>
</gene>
<dbReference type="PANTHER" id="PTHR43355">
    <property type="entry name" value="FLAVIN REDUCTASE (NADPH)"/>
    <property type="match status" value="1"/>
</dbReference>
<dbReference type="AlphaFoldDB" id="A0A1I1HH55"/>
<organism evidence="2 3">
    <name type="scientific">Spirosoma endophyticum</name>
    <dbReference type="NCBI Taxonomy" id="662367"/>
    <lineage>
        <taxon>Bacteria</taxon>
        <taxon>Pseudomonadati</taxon>
        <taxon>Bacteroidota</taxon>
        <taxon>Cytophagia</taxon>
        <taxon>Cytophagales</taxon>
        <taxon>Cytophagaceae</taxon>
        <taxon>Spirosoma</taxon>
    </lineage>
</organism>
<evidence type="ECO:0000313" key="3">
    <source>
        <dbReference type="Proteomes" id="UP000198598"/>
    </source>
</evidence>
<proteinExistence type="predicted"/>
<dbReference type="SUPFAM" id="SSF51735">
    <property type="entry name" value="NAD(P)-binding Rossmann-fold domains"/>
    <property type="match status" value="1"/>
</dbReference>
<dbReference type="InterPro" id="IPR016040">
    <property type="entry name" value="NAD(P)-bd_dom"/>
</dbReference>
<sequence length="207" mass="22833">MSKNILIFGATGLLGRHLVKASLKAGHTVSVYIRQADYSEPTVTVIQGELSDEQKISDAVQGADIIISSVGNRDYADPTKVVAPLAKQLAKAVRESQRLILISGSGLTLHNHNTLRRDLPGQPAFLKHQREDHWEAYTHVAPLDIDYLFVCPTMIVDGEADGAYLAQEIYFPASTQKQITAGNVARFVVDELRQNRYHQTRVGLATQ</sequence>
<name>A0A1I1HH55_9BACT</name>
<dbReference type="Pfam" id="PF13460">
    <property type="entry name" value="NAD_binding_10"/>
    <property type="match status" value="1"/>
</dbReference>
<feature type="domain" description="NAD(P)-binding" evidence="1">
    <location>
        <begin position="9"/>
        <end position="194"/>
    </location>
</feature>